<evidence type="ECO:0000313" key="8">
    <source>
        <dbReference type="EMBL" id="APG28088.1"/>
    </source>
</evidence>
<dbReference type="KEGG" id="pef:A7E78_09695"/>
<evidence type="ECO:0000259" key="7">
    <source>
        <dbReference type="Pfam" id="PF01292"/>
    </source>
</evidence>
<dbReference type="PANTHER" id="PTHR35038:SF6">
    <property type="entry name" value="SURFACE LOCALIZED DECAHEME CYTOCHROME C LIPOPROTEIN"/>
    <property type="match status" value="1"/>
</dbReference>
<accession>A0A1L3GR14</accession>
<keyword evidence="5 6" id="KW-0472">Membrane</keyword>
<reference evidence="8 9" key="1">
    <citation type="journal article" date="2017" name="Genome Announc.">
        <title>Complete Genome Sequences of Two Acetylene-Fermenting Pelobacter acetylenicus Strains.</title>
        <authorList>
            <person name="Sutton J.M."/>
            <person name="Baesman S.M."/>
            <person name="Fierst J.L."/>
            <person name="Poret-Peterson A.T."/>
            <person name="Oremland R.S."/>
            <person name="Dunlap D.S."/>
            <person name="Akob D.M."/>
        </authorList>
    </citation>
    <scope>NUCLEOTIDE SEQUENCE [LARGE SCALE GENOMIC DNA]</scope>
    <source>
        <strain evidence="8 9">SFB93</strain>
    </source>
</reference>
<dbReference type="AlphaFoldDB" id="A0A1L3GR14"/>
<dbReference type="STRING" id="1842532.A7E78_09695"/>
<dbReference type="GO" id="GO:0016020">
    <property type="term" value="C:membrane"/>
    <property type="evidence" value="ECO:0007669"/>
    <property type="project" value="UniProtKB-SubCell"/>
</dbReference>
<dbReference type="SUPFAM" id="SSF48695">
    <property type="entry name" value="Multiheme cytochromes"/>
    <property type="match status" value="1"/>
</dbReference>
<keyword evidence="9" id="KW-1185">Reference proteome</keyword>
<name>A0A1L3GR14_9BACT</name>
<dbReference type="InterPro" id="IPR036280">
    <property type="entry name" value="Multihaem_cyt_sf"/>
</dbReference>
<gene>
    <name evidence="8" type="ORF">A7E78_09695</name>
</gene>
<dbReference type="InterPro" id="IPR051829">
    <property type="entry name" value="Multiheme_Cytochr_ET"/>
</dbReference>
<proteinExistence type="predicted"/>
<keyword evidence="2 6" id="KW-0812">Transmembrane</keyword>
<dbReference type="CDD" id="cd08168">
    <property type="entry name" value="Cytochrom_C3"/>
    <property type="match status" value="1"/>
</dbReference>
<keyword evidence="3" id="KW-0732">Signal</keyword>
<feature type="transmembrane region" description="Helical" evidence="6">
    <location>
        <begin position="467"/>
        <end position="488"/>
    </location>
</feature>
<dbReference type="RefSeq" id="WP_072284048.1">
    <property type="nucleotide sequence ID" value="NZ_CP015519.1"/>
</dbReference>
<dbReference type="Proteomes" id="UP000182517">
    <property type="component" value="Chromosome"/>
</dbReference>
<dbReference type="Gene3D" id="1.10.1130.10">
    <property type="entry name" value="Flavocytochrome C3, Chain A"/>
    <property type="match status" value="1"/>
</dbReference>
<evidence type="ECO:0000256" key="2">
    <source>
        <dbReference type="ARBA" id="ARBA00022692"/>
    </source>
</evidence>
<feature type="transmembrane region" description="Helical" evidence="6">
    <location>
        <begin position="568"/>
        <end position="593"/>
    </location>
</feature>
<dbReference type="GO" id="GO:0016491">
    <property type="term" value="F:oxidoreductase activity"/>
    <property type="evidence" value="ECO:0007669"/>
    <property type="project" value="TreeGrafter"/>
</dbReference>
<dbReference type="GO" id="GO:0009055">
    <property type="term" value="F:electron transfer activity"/>
    <property type="evidence" value="ECO:0007669"/>
    <property type="project" value="InterPro"/>
</dbReference>
<feature type="domain" description="Cytochrome b561 bacterial/Ni-hydrogenase" evidence="7">
    <location>
        <begin position="427"/>
        <end position="598"/>
    </location>
</feature>
<dbReference type="EMBL" id="CP015519">
    <property type="protein sequence ID" value="APG28088.1"/>
    <property type="molecule type" value="Genomic_DNA"/>
</dbReference>
<feature type="transmembrane region" description="Helical" evidence="6">
    <location>
        <begin position="537"/>
        <end position="556"/>
    </location>
</feature>
<evidence type="ECO:0000256" key="4">
    <source>
        <dbReference type="ARBA" id="ARBA00022989"/>
    </source>
</evidence>
<feature type="transmembrane region" description="Helical" evidence="6">
    <location>
        <begin position="424"/>
        <end position="444"/>
    </location>
</feature>
<protein>
    <recommendedName>
        <fullName evidence="7">Cytochrome b561 bacterial/Ni-hydrogenase domain-containing protein</fullName>
    </recommendedName>
</protein>
<evidence type="ECO:0000313" key="9">
    <source>
        <dbReference type="Proteomes" id="UP000182517"/>
    </source>
</evidence>
<dbReference type="Pfam" id="PF01292">
    <property type="entry name" value="Ni_hydr_CYTB"/>
    <property type="match status" value="1"/>
</dbReference>
<dbReference type="OrthoDB" id="9814800at2"/>
<dbReference type="Gene3D" id="1.20.950.20">
    <property type="entry name" value="Transmembrane di-heme cytochromes, Chain C"/>
    <property type="match status" value="1"/>
</dbReference>
<evidence type="ECO:0000256" key="3">
    <source>
        <dbReference type="ARBA" id="ARBA00022729"/>
    </source>
</evidence>
<organism evidence="8 9">
    <name type="scientific">Syntrophotalea acetylenivorans</name>
    <dbReference type="NCBI Taxonomy" id="1842532"/>
    <lineage>
        <taxon>Bacteria</taxon>
        <taxon>Pseudomonadati</taxon>
        <taxon>Thermodesulfobacteriota</taxon>
        <taxon>Desulfuromonadia</taxon>
        <taxon>Desulfuromonadales</taxon>
        <taxon>Syntrophotaleaceae</taxon>
        <taxon>Syntrophotalea</taxon>
    </lineage>
</organism>
<evidence type="ECO:0000256" key="5">
    <source>
        <dbReference type="ARBA" id="ARBA00023136"/>
    </source>
</evidence>
<sequence>MRWLRRHFTIGLLVAMVLFAVLSTGALDRVRAEPISSETCRGCHPKAAEGKVASVHAGFDCLACHQDRGTLPHRPEPGFRAGDQGCRSCHSGAAKKYQFHGRARADGVNKDIPDCAACHGTHGILAPENKESAVHPANLPRTCSGCHENLDITRKYEILLDRPVQVYESSIHGQATRGGTFVAASCGDCHSSEGSAHRILAPSFADSTVNHFNIPNTCGQCHKGIEQDYREGIHGRLVANGQTDSPVCTDCHGEHGILSPDDPRSPVSPRRVAEVTCARCHDSEVLNEKYGLPNGRLVSFVDSYHGLKSKAGDTRVANCASCHGAHRVLPSSDPASTVSPGNLRQTCGECHPGISEAMAGTPIHGVGGTGLHTPAAEIVTLIYQIAIVVIIGLMVVHWLLDLGRQFKEVIDRRPQIQRMTPNEVWQHMLLTIAFIVLVLSGFALRYDQGIIARWFFGWEGGFAVRRLAHRIAAVLFCVSVVWHAGYLFTHRGRRFLRDMWPRWTDFLSFGRQILYYLGRGEKPLCSGRFNYVEKAEYWALVWGSAVMVLSGWMLWFDNWLSTFIPKGVLDVALVIHFWEAWLATLAILIWHLYSVIFSPEVYPMNPSWLTGHMPEDMYRKSHPGHLEQARKETDEYLRHESELIHGEEDEP</sequence>
<evidence type="ECO:0000256" key="6">
    <source>
        <dbReference type="SAM" id="Phobius"/>
    </source>
</evidence>
<evidence type="ECO:0000256" key="1">
    <source>
        <dbReference type="ARBA" id="ARBA00004141"/>
    </source>
</evidence>
<dbReference type="InterPro" id="IPR011577">
    <property type="entry name" value="Cyt_b561_bac/Ni-Hgenase"/>
</dbReference>
<keyword evidence="4 6" id="KW-1133">Transmembrane helix</keyword>
<dbReference type="PANTHER" id="PTHR35038">
    <property type="entry name" value="DISSIMILATORY SULFITE REDUCTASE SIRA"/>
    <property type="match status" value="1"/>
</dbReference>
<feature type="transmembrane region" description="Helical" evidence="6">
    <location>
        <begin position="381"/>
        <end position="403"/>
    </location>
</feature>
<comment type="subcellular location">
    <subcellularLocation>
        <location evidence="1">Membrane</location>
        <topology evidence="1">Multi-pass membrane protein</topology>
    </subcellularLocation>
</comment>